<dbReference type="STRING" id="1006576.DTL3_0086"/>
<name>A0A0C7NZI8_DEFTU</name>
<evidence type="ECO:0000313" key="2">
    <source>
        <dbReference type="Proteomes" id="UP000032809"/>
    </source>
</evidence>
<protein>
    <recommendedName>
        <fullName evidence="3">Secretin/TonB short N-terminal domain-containing protein</fullName>
    </recommendedName>
</protein>
<dbReference type="OrthoDB" id="49042at2"/>
<sequence length="485" mass="56422">MRKVFFLLLIFITGITGFSNIQITLPNIALKEALKALEEISGSTILTSPDIKGTIHTTINAINLENALDSLLYSTNYEYKKISEDLYLVGNFNIKMQNMQKEILQMEFNNLDLKKILNLLTLLSEKVFVIQNLNIILLNKNDEMHKYIKALFEFLETQDKSNDYFLFFSIYEISDNVYQFLKENEKVEYEKTFFIKNKKSTIILENNFEYLTRIKELEYHQLKMPSSQEITYYKTLTNNNIVLDFSNNKLLIKHLIMKENNSILLNTNEIGYLAIENEEKYYILAITYLNLSDIYIKKNLENIDNSESLFNFGIGYLIPDAKFIVISGINLGNNYIEISSNFKEHLDFSLSTNLVNNMNLGILFKKNSKESNTNIFVNDLQHYDNFDLYGNIILGGTVSFSNTLTNSLDYISYDLLVLKDIIKSENNSHIVTFAPGVGIKVSRNDKLKPYINFGVQYKYKLLKSKISLLYYYQMNIHKMTCSLEF</sequence>
<organism evidence="1 2">
    <name type="scientific">Defluviitoga tunisiensis</name>
    <dbReference type="NCBI Taxonomy" id="1006576"/>
    <lineage>
        <taxon>Bacteria</taxon>
        <taxon>Thermotogati</taxon>
        <taxon>Thermotogota</taxon>
        <taxon>Thermotogae</taxon>
        <taxon>Petrotogales</taxon>
        <taxon>Petrotogaceae</taxon>
        <taxon>Defluviitoga</taxon>
    </lineage>
</organism>
<dbReference type="Proteomes" id="UP000032809">
    <property type="component" value="Chromosome I"/>
</dbReference>
<dbReference type="AlphaFoldDB" id="A0A0C7NZI8"/>
<reference evidence="2" key="1">
    <citation type="submission" date="2014-11" db="EMBL/GenBank/DDBJ databases">
        <authorList>
            <person name="Wibberg D."/>
        </authorList>
    </citation>
    <scope>NUCLEOTIDE SEQUENCE [LARGE SCALE GENOMIC DNA]</scope>
    <source>
        <strain evidence="2">L3</strain>
    </source>
</reference>
<proteinExistence type="predicted"/>
<evidence type="ECO:0000313" key="1">
    <source>
        <dbReference type="EMBL" id="CEP77420.1"/>
    </source>
</evidence>
<keyword evidence="2" id="KW-1185">Reference proteome</keyword>
<gene>
    <name evidence="1" type="ORF">DTL3_0086</name>
</gene>
<dbReference type="RefSeq" id="WP_045087044.1">
    <property type="nucleotide sequence ID" value="NZ_LN824141.1"/>
</dbReference>
<accession>A0A0C7NZI8</accession>
<dbReference type="HOGENOM" id="CLU_610913_0_0_0"/>
<dbReference type="EMBL" id="LN824141">
    <property type="protein sequence ID" value="CEP77420.1"/>
    <property type="molecule type" value="Genomic_DNA"/>
</dbReference>
<dbReference type="KEGG" id="dtn:DTL3_0086"/>
<evidence type="ECO:0008006" key="3">
    <source>
        <dbReference type="Google" id="ProtNLM"/>
    </source>
</evidence>